<dbReference type="Proteomes" id="UP000609346">
    <property type="component" value="Unassembled WGS sequence"/>
</dbReference>
<comment type="pathway">
    <text evidence="1">Nitrogen metabolism; urea cycle; L-ornithine and urea from L-arginine: step 1/1.</text>
</comment>
<dbReference type="PRINTS" id="PR00116">
    <property type="entry name" value="ARGINASE"/>
</dbReference>
<evidence type="ECO:0000256" key="10">
    <source>
        <dbReference type="PROSITE-ProRule" id="PRU00742"/>
    </source>
</evidence>
<protein>
    <recommendedName>
        <fullName evidence="3 9">Arginase</fullName>
        <ecNumber evidence="2 9">3.5.3.1</ecNumber>
    </recommendedName>
</protein>
<comment type="caution">
    <text evidence="13">The sequence shown here is derived from an EMBL/GenBank/DDBJ whole genome shotgun (WGS) entry which is preliminary data.</text>
</comment>
<evidence type="ECO:0000256" key="11">
    <source>
        <dbReference type="RuleBase" id="RU003684"/>
    </source>
</evidence>
<evidence type="ECO:0000256" key="7">
    <source>
        <dbReference type="ARBA" id="ARBA00023211"/>
    </source>
</evidence>
<comment type="cofactor">
    <cofactor evidence="12">
        <name>Mn(2+)</name>
        <dbReference type="ChEBI" id="CHEBI:29035"/>
    </cofactor>
    <text evidence="12">Binds 2 manganese ions per subunit.</text>
</comment>
<dbReference type="PROSITE" id="PS01053">
    <property type="entry name" value="ARGINASE_1"/>
    <property type="match status" value="1"/>
</dbReference>
<dbReference type="Gene3D" id="3.40.800.10">
    <property type="entry name" value="Ureohydrolase domain"/>
    <property type="match status" value="1"/>
</dbReference>
<evidence type="ECO:0000256" key="12">
    <source>
        <dbReference type="RuleBase" id="RU361159"/>
    </source>
</evidence>
<comment type="similarity">
    <text evidence="10 11">Belongs to the arginase family.</text>
</comment>
<sequence length="308" mass="32636">MTRASQSAGQLPHIAIIPAPFDWGASRRGASHGPQAILLSGLERKLQNLGLSYVVESPDYLPDVSLDHRSEQHLRYWGKIAAVNEAIAQKTAQAAAAGQFPLLLGGDHSIAIGSVAGAARGRRRLGVLWIDAHGDLNTPGTTPSGNIHGMSLACSLGHGDSRLTSIGGSYPKVQADRTVIVGARELDEGERQLIRSEGIHCFTMHDIDRRGMAAVMDEAIAIVSDGTDGVHLSFDIDSVDPGEAPGTGTKVRGGLMYRETHLAMEMLAESGIVTSADVVEVNPQLDNGHRTARLAVELIASLLGERIL</sequence>
<evidence type="ECO:0000256" key="8">
    <source>
        <dbReference type="ARBA" id="ARBA00047391"/>
    </source>
</evidence>
<dbReference type="PANTHER" id="PTHR43782:SF3">
    <property type="entry name" value="ARGINASE"/>
    <property type="match status" value="1"/>
</dbReference>
<evidence type="ECO:0000256" key="4">
    <source>
        <dbReference type="ARBA" id="ARBA00022503"/>
    </source>
</evidence>
<evidence type="ECO:0000256" key="1">
    <source>
        <dbReference type="ARBA" id="ARBA00005098"/>
    </source>
</evidence>
<evidence type="ECO:0000256" key="2">
    <source>
        <dbReference type="ARBA" id="ARBA00012168"/>
    </source>
</evidence>
<evidence type="ECO:0000313" key="14">
    <source>
        <dbReference type="Proteomes" id="UP000609346"/>
    </source>
</evidence>
<evidence type="ECO:0000256" key="3">
    <source>
        <dbReference type="ARBA" id="ARBA00018123"/>
    </source>
</evidence>
<keyword evidence="14" id="KW-1185">Reference proteome</keyword>
<keyword evidence="7 12" id="KW-0464">Manganese</keyword>
<dbReference type="Pfam" id="PF00491">
    <property type="entry name" value="Arginase"/>
    <property type="match status" value="1"/>
</dbReference>
<dbReference type="GO" id="GO:0004053">
    <property type="term" value="F:arginase activity"/>
    <property type="evidence" value="ECO:0007669"/>
    <property type="project" value="UniProtKB-EC"/>
</dbReference>
<reference evidence="13 14" key="1">
    <citation type="submission" date="2020-09" db="EMBL/GenBank/DDBJ databases">
        <title>Paenibacillus sp. strain PR3 16S rRNA gene Genome sequencing and assembly.</title>
        <authorList>
            <person name="Kim J."/>
        </authorList>
    </citation>
    <scope>NUCLEOTIDE SEQUENCE [LARGE SCALE GENOMIC DNA]</scope>
    <source>
        <strain evidence="13 14">PR3</strain>
    </source>
</reference>
<dbReference type="PROSITE" id="PS51409">
    <property type="entry name" value="ARGINASE_2"/>
    <property type="match status" value="1"/>
</dbReference>
<dbReference type="InterPro" id="IPR020855">
    <property type="entry name" value="Ureohydrolase_Mn_BS"/>
</dbReference>
<dbReference type="EC" id="3.5.3.1" evidence="2 9"/>
<evidence type="ECO:0000256" key="9">
    <source>
        <dbReference type="NCBIfam" id="TIGR01229"/>
    </source>
</evidence>
<dbReference type="CDD" id="cd09989">
    <property type="entry name" value="Arginase"/>
    <property type="match status" value="1"/>
</dbReference>
<dbReference type="InterPro" id="IPR014033">
    <property type="entry name" value="Arginase"/>
</dbReference>
<organism evidence="13 14">
    <name type="scientific">Paenibacillus terricola</name>
    <dbReference type="NCBI Taxonomy" id="2763503"/>
    <lineage>
        <taxon>Bacteria</taxon>
        <taxon>Bacillati</taxon>
        <taxon>Bacillota</taxon>
        <taxon>Bacilli</taxon>
        <taxon>Bacillales</taxon>
        <taxon>Paenibacillaceae</taxon>
        <taxon>Paenibacillus</taxon>
    </lineage>
</organism>
<dbReference type="InterPro" id="IPR006035">
    <property type="entry name" value="Ureohydrolase"/>
</dbReference>
<dbReference type="EMBL" id="JACXZA010000001">
    <property type="protein sequence ID" value="MBD3918190.1"/>
    <property type="molecule type" value="Genomic_DNA"/>
</dbReference>
<dbReference type="NCBIfam" id="TIGR01229">
    <property type="entry name" value="rocF_arginase"/>
    <property type="match status" value="1"/>
</dbReference>
<accession>A0ABR8MRE4</accession>
<gene>
    <name evidence="13" type="primary">rocF</name>
    <name evidence="13" type="ORF">H8B09_05450</name>
</gene>
<keyword evidence="5 12" id="KW-0479">Metal-binding</keyword>
<evidence type="ECO:0000256" key="5">
    <source>
        <dbReference type="ARBA" id="ARBA00022723"/>
    </source>
</evidence>
<keyword evidence="4 12" id="KW-0056">Arginine metabolism</keyword>
<dbReference type="PIRSF" id="PIRSF036979">
    <property type="entry name" value="Arginase"/>
    <property type="match status" value="1"/>
</dbReference>
<proteinExistence type="inferred from homology"/>
<dbReference type="RefSeq" id="WP_191202409.1">
    <property type="nucleotide sequence ID" value="NZ_JACXZA010000001.1"/>
</dbReference>
<dbReference type="SUPFAM" id="SSF52768">
    <property type="entry name" value="Arginase/deacetylase"/>
    <property type="match status" value="1"/>
</dbReference>
<evidence type="ECO:0000256" key="6">
    <source>
        <dbReference type="ARBA" id="ARBA00022801"/>
    </source>
</evidence>
<name>A0ABR8MRE4_9BACL</name>
<comment type="catalytic activity">
    <reaction evidence="8 12">
        <text>L-arginine + H2O = urea + L-ornithine</text>
        <dbReference type="Rhea" id="RHEA:20569"/>
        <dbReference type="ChEBI" id="CHEBI:15377"/>
        <dbReference type="ChEBI" id="CHEBI:16199"/>
        <dbReference type="ChEBI" id="CHEBI:32682"/>
        <dbReference type="ChEBI" id="CHEBI:46911"/>
        <dbReference type="EC" id="3.5.3.1"/>
    </reaction>
</comment>
<keyword evidence="6 11" id="KW-0378">Hydrolase</keyword>
<dbReference type="InterPro" id="IPR023696">
    <property type="entry name" value="Ureohydrolase_dom_sf"/>
</dbReference>
<dbReference type="PANTHER" id="PTHR43782">
    <property type="entry name" value="ARGINASE"/>
    <property type="match status" value="1"/>
</dbReference>
<evidence type="ECO:0000313" key="13">
    <source>
        <dbReference type="EMBL" id="MBD3918190.1"/>
    </source>
</evidence>